<dbReference type="Gene3D" id="3.30.40.10">
    <property type="entry name" value="Zinc/RING finger domain, C3HC4 (zinc finger)"/>
    <property type="match status" value="1"/>
</dbReference>
<feature type="domain" description="HTH myb-type" evidence="5">
    <location>
        <begin position="886"/>
        <end position="941"/>
    </location>
</feature>
<dbReference type="InterPro" id="IPR001138">
    <property type="entry name" value="Zn2Cys6_DnaBD"/>
</dbReference>
<dbReference type="InterPro" id="IPR013083">
    <property type="entry name" value="Znf_RING/FYVE/PHD"/>
</dbReference>
<feature type="compositionally biased region" description="Polar residues" evidence="2">
    <location>
        <begin position="466"/>
        <end position="476"/>
    </location>
</feature>
<feature type="compositionally biased region" description="Low complexity" evidence="2">
    <location>
        <begin position="354"/>
        <end position="363"/>
    </location>
</feature>
<dbReference type="GO" id="GO:0005634">
    <property type="term" value="C:nucleus"/>
    <property type="evidence" value="ECO:0007669"/>
    <property type="project" value="TreeGrafter"/>
</dbReference>
<feature type="region of interest" description="Disordered" evidence="2">
    <location>
        <begin position="351"/>
        <end position="413"/>
    </location>
</feature>
<organism evidence="6 7">
    <name type="scientific">Didymosphaeria variabile</name>
    <dbReference type="NCBI Taxonomy" id="1932322"/>
    <lineage>
        <taxon>Eukaryota</taxon>
        <taxon>Fungi</taxon>
        <taxon>Dikarya</taxon>
        <taxon>Ascomycota</taxon>
        <taxon>Pezizomycotina</taxon>
        <taxon>Dothideomycetes</taxon>
        <taxon>Pleosporomycetidae</taxon>
        <taxon>Pleosporales</taxon>
        <taxon>Massarineae</taxon>
        <taxon>Didymosphaeriaceae</taxon>
        <taxon>Didymosphaeria</taxon>
    </lineage>
</organism>
<dbReference type="GO" id="GO:0045944">
    <property type="term" value="P:positive regulation of transcription by RNA polymerase II"/>
    <property type="evidence" value="ECO:0007669"/>
    <property type="project" value="TreeGrafter"/>
</dbReference>
<dbReference type="InterPro" id="IPR050560">
    <property type="entry name" value="MYB_TF"/>
</dbReference>
<dbReference type="InterPro" id="IPR009057">
    <property type="entry name" value="Homeodomain-like_sf"/>
</dbReference>
<feature type="region of interest" description="Disordered" evidence="2">
    <location>
        <begin position="758"/>
        <end position="804"/>
    </location>
</feature>
<dbReference type="RefSeq" id="XP_056075574.1">
    <property type="nucleotide sequence ID" value="XM_056212101.1"/>
</dbReference>
<comment type="caution">
    <text evidence="6">The sequence shown here is derived from an EMBL/GenBank/DDBJ whole genome shotgun (WGS) entry which is preliminary data.</text>
</comment>
<feature type="region of interest" description="Disordered" evidence="2">
    <location>
        <begin position="460"/>
        <end position="501"/>
    </location>
</feature>
<feature type="compositionally biased region" description="Polar residues" evidence="2">
    <location>
        <begin position="489"/>
        <end position="500"/>
    </location>
</feature>
<gene>
    <name evidence="6" type="primary">EFG1</name>
    <name evidence="6" type="ORF">N0V89_003299</name>
</gene>
<dbReference type="CDD" id="cd00167">
    <property type="entry name" value="SANT"/>
    <property type="match status" value="2"/>
</dbReference>
<reference evidence="6" key="1">
    <citation type="submission" date="2022-10" db="EMBL/GenBank/DDBJ databases">
        <title>Tapping the CABI collections for fungal endophytes: first genome assemblies for Collariella, Neodidymelliopsis, Ascochyta clinopodiicola, Didymella pomorum, Didymosphaeria variabile, Neocosmospora piperis and Neocucurbitaria cava.</title>
        <authorList>
            <person name="Hill R."/>
        </authorList>
    </citation>
    <scope>NUCLEOTIDE SEQUENCE</scope>
    <source>
        <strain evidence="6">IMI 356815</strain>
    </source>
</reference>
<dbReference type="InterPro" id="IPR017930">
    <property type="entry name" value="Myb_dom"/>
</dbReference>
<evidence type="ECO:0000259" key="5">
    <source>
        <dbReference type="PROSITE" id="PS51294"/>
    </source>
</evidence>
<feature type="domain" description="HTH myb-type" evidence="5">
    <location>
        <begin position="942"/>
        <end position="992"/>
    </location>
</feature>
<dbReference type="PANTHER" id="PTHR45614:SF25">
    <property type="entry name" value="MYB PROTEIN"/>
    <property type="match status" value="1"/>
</dbReference>
<accession>A0A9W9CF91</accession>
<dbReference type="EMBL" id="JAPEUX010000002">
    <property type="protein sequence ID" value="KAJ4358715.1"/>
    <property type="molecule type" value="Genomic_DNA"/>
</dbReference>
<dbReference type="InterPro" id="IPR011011">
    <property type="entry name" value="Znf_FYVE_PHD"/>
</dbReference>
<dbReference type="GeneID" id="80906829"/>
<dbReference type="GO" id="GO:0000278">
    <property type="term" value="P:mitotic cell cycle"/>
    <property type="evidence" value="ECO:0007669"/>
    <property type="project" value="TreeGrafter"/>
</dbReference>
<dbReference type="SMART" id="SM00717">
    <property type="entry name" value="SANT"/>
    <property type="match status" value="2"/>
</dbReference>
<protein>
    <submittedName>
        <fullName evidence="6">18S rRNA maturation protein</fullName>
    </submittedName>
</protein>
<dbReference type="InterPro" id="IPR001005">
    <property type="entry name" value="SANT/Myb"/>
</dbReference>
<keyword evidence="7" id="KW-1185">Reference proteome</keyword>
<feature type="compositionally biased region" description="Low complexity" evidence="2">
    <location>
        <begin position="776"/>
        <end position="786"/>
    </location>
</feature>
<dbReference type="AlphaFoldDB" id="A0A9W9CF91"/>
<name>A0A9W9CF91_9PLEO</name>
<dbReference type="PROSITE" id="PS50048">
    <property type="entry name" value="ZN2_CY6_FUNGAL_2"/>
    <property type="match status" value="1"/>
</dbReference>
<feature type="compositionally biased region" description="Polar residues" evidence="2">
    <location>
        <begin position="712"/>
        <end position="725"/>
    </location>
</feature>
<evidence type="ECO:0000256" key="1">
    <source>
        <dbReference type="ARBA" id="ARBA00023242"/>
    </source>
</evidence>
<feature type="region of interest" description="Disordered" evidence="2">
    <location>
        <begin position="623"/>
        <end position="645"/>
    </location>
</feature>
<dbReference type="GO" id="GO:0000981">
    <property type="term" value="F:DNA-binding transcription factor activity, RNA polymerase II-specific"/>
    <property type="evidence" value="ECO:0007669"/>
    <property type="project" value="InterPro"/>
</dbReference>
<dbReference type="SUPFAM" id="SSF46689">
    <property type="entry name" value="Homeodomain-like"/>
    <property type="match status" value="1"/>
</dbReference>
<keyword evidence="1" id="KW-0539">Nucleus</keyword>
<dbReference type="Pfam" id="PF13921">
    <property type="entry name" value="Myb_DNA-bind_6"/>
    <property type="match status" value="1"/>
</dbReference>
<evidence type="ECO:0000259" key="3">
    <source>
        <dbReference type="PROSITE" id="PS50048"/>
    </source>
</evidence>
<dbReference type="Proteomes" id="UP001140513">
    <property type="component" value="Unassembled WGS sequence"/>
</dbReference>
<sequence>MATGQSRTSSSRAEDIKKWQIQTRDGDERTVSTANISTLYDGLMSFLKAILAHTREQGTEVSYYSSLEQSIATLFFWGRDFGVSQGELDAALQYSHRLRDTVLTLLVALGDLLNLGLVQVVPTVEERQALSKTSKVASLTENAKLLIDEPVQAANYNGETIEQLCKSLKNIIEGLTILSPSLEAIADDESDEEEARAWVQLKDRAAHEYFIDIVSSRFPSASQQLVQALGQSNWDRYNYIQRLRENAIDEPTLVGTDKARSEFHDSGIGSSAPAQSVVAIDRLEYAATVVSIRMLFKDREAMTSHLESQHGMINESTSSTCPLCLEEIYGGRDIVFLHFSRHMEEIALGVLPQGSQSEDGSASSDDEGVEQPPNDALQSDGSHDLPPEKLPGSIPISKAPTEEGSAHSTSARFQRRGHVVGRLKCYSCKRDKQQCMPQERKWPQRCDRCVKRDLPCSEGLPRPRRQTLNSTPAQSVNRDEFQNTHDQKPLTSTTRLSTSFEGDEEPYTTKCICGYSDDDGNTVLCESCDTLQHIQCYYESVGEVPDVHECGDCNPRPLDFVRAQKRQQHQVWYNSDYSKLLKASEAFLEDVPPTTGHGGRTRELTIEFGSKLDEHGFLQTAAQAREHDNNDSSESADPGSEAYVPPERVTCVYRSTRGERCVNVEEHHFKGHRDKRGRIIGTGPYEGDDEILPSVKDWPSNLAARDVEQRQMRQQNGLPNLSSARLGSLTGDEHLGQASLEMSSHSYDKHLLSRLNTNSVQSASHEKSEAAKIGLQAAQRAHAQQADNSSHRHLDNEKGARLGHDGREPWIEQQSSAMLPPPRHPTSHSELHDNLGDWGPVYHFAGHGDSESMSHQSTTVTGPASALPALEELAPPSVLREATSGTSNHRRGPWSPHEDRYLIELVNRNGPHNWVRNSQELGTRSPKQCRERYHQNLKPTLNRDPITPEEGELIEQLVGEMGKRWAQIARRLKDRSDNAVKEWWNGSHRRMTNHKK</sequence>
<evidence type="ECO:0000256" key="2">
    <source>
        <dbReference type="SAM" id="MobiDB-lite"/>
    </source>
</evidence>
<evidence type="ECO:0000259" key="4">
    <source>
        <dbReference type="PROSITE" id="PS50090"/>
    </source>
</evidence>
<dbReference type="PANTHER" id="PTHR45614">
    <property type="entry name" value="MYB PROTEIN-RELATED"/>
    <property type="match status" value="1"/>
</dbReference>
<evidence type="ECO:0000313" key="7">
    <source>
        <dbReference type="Proteomes" id="UP001140513"/>
    </source>
</evidence>
<feature type="compositionally biased region" description="Basic and acidic residues" evidence="2">
    <location>
        <begin position="477"/>
        <end position="488"/>
    </location>
</feature>
<feature type="domain" description="Zn(2)-C6 fungal-type" evidence="3">
    <location>
        <begin position="424"/>
        <end position="458"/>
    </location>
</feature>
<dbReference type="OrthoDB" id="20872at2759"/>
<feature type="region of interest" description="Disordered" evidence="2">
    <location>
        <begin position="708"/>
        <end position="728"/>
    </location>
</feature>
<dbReference type="GO" id="GO:0000978">
    <property type="term" value="F:RNA polymerase II cis-regulatory region sequence-specific DNA binding"/>
    <property type="evidence" value="ECO:0007669"/>
    <property type="project" value="TreeGrafter"/>
</dbReference>
<feature type="domain" description="Myb-like" evidence="4">
    <location>
        <begin position="886"/>
        <end position="937"/>
    </location>
</feature>
<feature type="compositionally biased region" description="Basic and acidic residues" evidence="2">
    <location>
        <begin position="789"/>
        <end position="804"/>
    </location>
</feature>
<dbReference type="GO" id="GO:0008270">
    <property type="term" value="F:zinc ion binding"/>
    <property type="evidence" value="ECO:0007669"/>
    <property type="project" value="InterPro"/>
</dbReference>
<feature type="domain" description="Myb-like" evidence="4">
    <location>
        <begin position="938"/>
        <end position="985"/>
    </location>
</feature>
<dbReference type="Gene3D" id="1.10.10.60">
    <property type="entry name" value="Homeodomain-like"/>
    <property type="match status" value="2"/>
</dbReference>
<dbReference type="PROSITE" id="PS50090">
    <property type="entry name" value="MYB_LIKE"/>
    <property type="match status" value="2"/>
</dbReference>
<evidence type="ECO:0000313" key="6">
    <source>
        <dbReference type="EMBL" id="KAJ4358715.1"/>
    </source>
</evidence>
<dbReference type="CDD" id="cd00067">
    <property type="entry name" value="GAL4"/>
    <property type="match status" value="1"/>
</dbReference>
<proteinExistence type="predicted"/>
<dbReference type="SUPFAM" id="SSF57903">
    <property type="entry name" value="FYVE/PHD zinc finger"/>
    <property type="match status" value="1"/>
</dbReference>
<dbReference type="PROSITE" id="PS51294">
    <property type="entry name" value="HTH_MYB"/>
    <property type="match status" value="2"/>
</dbReference>